<dbReference type="SUPFAM" id="SSF46689">
    <property type="entry name" value="Homeodomain-like"/>
    <property type="match status" value="1"/>
</dbReference>
<dbReference type="Gene3D" id="1.10.10.60">
    <property type="entry name" value="Homeodomain-like"/>
    <property type="match status" value="1"/>
</dbReference>
<feature type="DNA-binding region" description="H-T-H motif" evidence="4">
    <location>
        <begin position="30"/>
        <end position="49"/>
    </location>
</feature>
<dbReference type="AlphaFoldDB" id="A0A0J6VTG9"/>
<comment type="caution">
    <text evidence="6">The sequence shown here is derived from an EMBL/GenBank/DDBJ whole genome shotgun (WGS) entry which is preliminary data.</text>
</comment>
<feature type="domain" description="HTH tetR-type" evidence="5">
    <location>
        <begin position="7"/>
        <end position="67"/>
    </location>
</feature>
<dbReference type="SMR" id="A0A0J6VTG9"/>
<evidence type="ECO:0000313" key="6">
    <source>
        <dbReference type="EMBL" id="KMO73489.1"/>
    </source>
</evidence>
<keyword evidence="2 4" id="KW-0238">DNA-binding</keyword>
<dbReference type="InterPro" id="IPR036271">
    <property type="entry name" value="Tet_transcr_reg_TetR-rel_C_sf"/>
</dbReference>
<dbReference type="PROSITE" id="PS50977">
    <property type="entry name" value="HTH_TETR_2"/>
    <property type="match status" value="1"/>
</dbReference>
<evidence type="ECO:0000256" key="2">
    <source>
        <dbReference type="ARBA" id="ARBA00023125"/>
    </source>
</evidence>
<dbReference type="InterPro" id="IPR009057">
    <property type="entry name" value="Homeodomain-like_sf"/>
</dbReference>
<protein>
    <submittedName>
        <fullName evidence="6">Transcriptional regulator BetI</fullName>
    </submittedName>
</protein>
<dbReference type="InterPro" id="IPR001647">
    <property type="entry name" value="HTH_TetR"/>
</dbReference>
<evidence type="ECO:0000256" key="4">
    <source>
        <dbReference type="PROSITE-ProRule" id="PRU00335"/>
    </source>
</evidence>
<evidence type="ECO:0000313" key="7">
    <source>
        <dbReference type="Proteomes" id="UP000036513"/>
    </source>
</evidence>
<dbReference type="Proteomes" id="UP000036513">
    <property type="component" value="Unassembled WGS sequence"/>
</dbReference>
<evidence type="ECO:0000256" key="1">
    <source>
        <dbReference type="ARBA" id="ARBA00023015"/>
    </source>
</evidence>
<proteinExistence type="predicted"/>
<evidence type="ECO:0000256" key="3">
    <source>
        <dbReference type="ARBA" id="ARBA00023163"/>
    </source>
</evidence>
<reference evidence="6 7" key="1">
    <citation type="journal article" date="2015" name="Genome Biol. Evol.">
        <title>Characterization of Three Mycobacterium spp. with Potential Use in Bioremediation by Genome Sequencing and Comparative Genomics.</title>
        <authorList>
            <person name="Das S."/>
            <person name="Pettersson B.M."/>
            <person name="Behra P.R."/>
            <person name="Ramesh M."/>
            <person name="Dasgupta S."/>
            <person name="Bhattacharya A."/>
            <person name="Kirsebom L.A."/>
        </authorList>
    </citation>
    <scope>NUCLEOTIDE SEQUENCE [LARGE SCALE GENOMIC DNA]</scope>
    <source>
        <strain evidence="6 7">DSM 43826</strain>
    </source>
</reference>
<dbReference type="PATRIC" id="fig|37916.4.peg.3794"/>
<dbReference type="Gene3D" id="1.10.357.10">
    <property type="entry name" value="Tetracycline Repressor, domain 2"/>
    <property type="match status" value="1"/>
</dbReference>
<accession>A0A0J6VTG9</accession>
<organism evidence="6 7">
    <name type="scientific">Mycolicibacterium chlorophenolicum</name>
    <dbReference type="NCBI Taxonomy" id="37916"/>
    <lineage>
        <taxon>Bacteria</taxon>
        <taxon>Bacillati</taxon>
        <taxon>Actinomycetota</taxon>
        <taxon>Actinomycetes</taxon>
        <taxon>Mycobacteriales</taxon>
        <taxon>Mycobacteriaceae</taxon>
        <taxon>Mycolicibacterium</taxon>
    </lineage>
</organism>
<evidence type="ECO:0000259" key="5">
    <source>
        <dbReference type="PROSITE" id="PS50977"/>
    </source>
</evidence>
<dbReference type="GO" id="GO:0000976">
    <property type="term" value="F:transcription cis-regulatory region binding"/>
    <property type="evidence" value="ECO:0007669"/>
    <property type="project" value="TreeGrafter"/>
</dbReference>
<sequence length="196" mass="21085">MSQRQGRGVDQVLVNATASAITRWGLENVTLDRIGAEAGLSRATVYRRGVTREQLVSALTAQAADAYRRAILPALSEHGTAAQRMRAALEALCVAADEHLHLLAGMFLARGEVFHQTGPDALVVDAFAEPFERLLRDGAIDGSLRAVPPTVTATVLFNMVGWGYIHLRAAHDWDAAHARRATISLVMHGLLDGSAQ</sequence>
<dbReference type="InterPro" id="IPR050109">
    <property type="entry name" value="HTH-type_TetR-like_transc_reg"/>
</dbReference>
<dbReference type="SUPFAM" id="SSF48498">
    <property type="entry name" value="Tetracyclin repressor-like, C-terminal domain"/>
    <property type="match status" value="1"/>
</dbReference>
<keyword evidence="1" id="KW-0805">Transcription regulation</keyword>
<gene>
    <name evidence="6" type="ORF">MCHLDSM_03835</name>
</gene>
<keyword evidence="3" id="KW-0804">Transcription</keyword>
<name>A0A0J6VTG9_9MYCO</name>
<dbReference type="RefSeq" id="WP_048471280.1">
    <property type="nucleotide sequence ID" value="NZ_JYNL01000039.1"/>
</dbReference>
<dbReference type="PANTHER" id="PTHR30055">
    <property type="entry name" value="HTH-TYPE TRANSCRIPTIONAL REGULATOR RUTR"/>
    <property type="match status" value="1"/>
</dbReference>
<dbReference type="Pfam" id="PF00440">
    <property type="entry name" value="TetR_N"/>
    <property type="match status" value="1"/>
</dbReference>
<keyword evidence="7" id="KW-1185">Reference proteome</keyword>
<dbReference type="GO" id="GO:0003700">
    <property type="term" value="F:DNA-binding transcription factor activity"/>
    <property type="evidence" value="ECO:0007669"/>
    <property type="project" value="TreeGrafter"/>
</dbReference>
<dbReference type="PANTHER" id="PTHR30055:SF234">
    <property type="entry name" value="HTH-TYPE TRANSCRIPTIONAL REGULATOR BETI"/>
    <property type="match status" value="1"/>
</dbReference>
<dbReference type="EMBL" id="JYNL01000039">
    <property type="protein sequence ID" value="KMO73489.1"/>
    <property type="molecule type" value="Genomic_DNA"/>
</dbReference>